<evidence type="ECO:0000256" key="1">
    <source>
        <dbReference type="ARBA" id="ARBA00011083"/>
    </source>
</evidence>
<comment type="pathway">
    <text evidence="4">Amine and polyamine degradation; putrescine degradation; 4-aminobutanoate from putrescine: step 4/4.</text>
</comment>
<dbReference type="Gene3D" id="3.40.50.880">
    <property type="match status" value="1"/>
</dbReference>
<dbReference type="AlphaFoldDB" id="A0A2V2A328"/>
<dbReference type="GO" id="GO:0005829">
    <property type="term" value="C:cytosol"/>
    <property type="evidence" value="ECO:0007669"/>
    <property type="project" value="TreeGrafter"/>
</dbReference>
<dbReference type="CDD" id="cd01745">
    <property type="entry name" value="GATase1_2"/>
    <property type="match status" value="1"/>
</dbReference>
<proteinExistence type="inferred from homology"/>
<dbReference type="Proteomes" id="UP000245655">
    <property type="component" value="Unassembled WGS sequence"/>
</dbReference>
<evidence type="ECO:0000313" key="6">
    <source>
        <dbReference type="EMBL" id="PWK13284.1"/>
    </source>
</evidence>
<organism evidence="6 7">
    <name type="scientific">Psychrobacter immobilis</name>
    <dbReference type="NCBI Taxonomy" id="498"/>
    <lineage>
        <taxon>Bacteria</taxon>
        <taxon>Pseudomonadati</taxon>
        <taxon>Pseudomonadota</taxon>
        <taxon>Gammaproteobacteria</taxon>
        <taxon>Moraxellales</taxon>
        <taxon>Moraxellaceae</taxon>
        <taxon>Psychrobacter</taxon>
    </lineage>
</organism>
<dbReference type="SUPFAM" id="SSF52317">
    <property type="entry name" value="Class I glutamine amidotransferase-like"/>
    <property type="match status" value="1"/>
</dbReference>
<comment type="caution">
    <text evidence="6">The sequence shown here is derived from an EMBL/GenBank/DDBJ whole genome shotgun (WGS) entry which is preliminary data.</text>
</comment>
<name>A0A2V2A328_PSYIM</name>
<dbReference type="RefSeq" id="WP_109590841.1">
    <property type="nucleotide sequence ID" value="NZ_CAJGZY010000005.1"/>
</dbReference>
<accession>A0A2V2A328</accession>
<dbReference type="EMBL" id="QGGM01000005">
    <property type="protein sequence ID" value="PWK13284.1"/>
    <property type="molecule type" value="Genomic_DNA"/>
</dbReference>
<evidence type="ECO:0000256" key="4">
    <source>
        <dbReference type="ARBA" id="ARBA00060634"/>
    </source>
</evidence>
<sequence>MKNSRPIIAIVSCHKIVDGQPAQAVYQKYIDAVNFYGGNPIMLPNTAADSENFEALLNIADGILLTGSYSNVAPTRYGATHIEAKQDLGRDELSFKLLDYADKTGTPLLAVCRGLQEMNVHFGGTLYPDWREVEGFYEPHLEDNTQPLEVQYQPVHDVIIQANGRLAAFGEKWHVNSLHKQAIHKVGARLLVEALAPDGLVEAISLLQHPFMIGVQWHPELNYAQDDLSKFLFTEFIHYASKPQTE</sequence>
<dbReference type="FunFam" id="3.40.50.880:FF:000030">
    <property type="entry name" value="Gamma-glutamyl-gamma-aminobutyrate hydrolase PuuD"/>
    <property type="match status" value="1"/>
</dbReference>
<protein>
    <recommendedName>
        <fullName evidence="5">gamma-glutamyl-gamma-aminobutyrate hydrolase</fullName>
        <ecNumber evidence="5">3.5.1.94</ecNumber>
    </recommendedName>
</protein>
<dbReference type="GO" id="GO:0033969">
    <property type="term" value="F:gamma-glutamyl-gamma-aminobutyrate hydrolase activity"/>
    <property type="evidence" value="ECO:0007669"/>
    <property type="project" value="UniProtKB-EC"/>
</dbReference>
<reference evidence="6 7" key="1">
    <citation type="submission" date="2018-05" db="EMBL/GenBank/DDBJ databases">
        <title>Genomic Encyclopedia of Type Strains, Phase IV (KMG-IV): sequencing the most valuable type-strain genomes for metagenomic binning, comparative biology and taxonomic classification.</title>
        <authorList>
            <person name="Goeker M."/>
        </authorList>
    </citation>
    <scope>NUCLEOTIDE SEQUENCE [LARGE SCALE GENOMIC DNA]</scope>
    <source>
        <strain evidence="6 7">DSM 7229</strain>
    </source>
</reference>
<dbReference type="InterPro" id="IPR011697">
    <property type="entry name" value="Peptidase_C26"/>
</dbReference>
<dbReference type="Pfam" id="PF07722">
    <property type="entry name" value="Peptidase_C26"/>
    <property type="match status" value="1"/>
</dbReference>
<dbReference type="PROSITE" id="PS51273">
    <property type="entry name" value="GATASE_TYPE_1"/>
    <property type="match status" value="1"/>
</dbReference>
<dbReference type="InterPro" id="IPR029062">
    <property type="entry name" value="Class_I_gatase-like"/>
</dbReference>
<evidence type="ECO:0000313" key="7">
    <source>
        <dbReference type="Proteomes" id="UP000245655"/>
    </source>
</evidence>
<gene>
    <name evidence="6" type="ORF">C8D84_10597</name>
</gene>
<evidence type="ECO:0000256" key="5">
    <source>
        <dbReference type="ARBA" id="ARBA00066788"/>
    </source>
</evidence>
<dbReference type="GO" id="GO:0006598">
    <property type="term" value="P:polyamine catabolic process"/>
    <property type="evidence" value="ECO:0007669"/>
    <property type="project" value="TreeGrafter"/>
</dbReference>
<evidence type="ECO:0000256" key="3">
    <source>
        <dbReference type="ARBA" id="ARBA00055068"/>
    </source>
</evidence>
<comment type="catalytic activity">
    <reaction evidence="2">
        <text>4-(gamma-L-glutamylamino)butanoate + H2O = 4-aminobutanoate + L-glutamate</text>
        <dbReference type="Rhea" id="RHEA:19737"/>
        <dbReference type="ChEBI" id="CHEBI:15377"/>
        <dbReference type="ChEBI" id="CHEBI:29985"/>
        <dbReference type="ChEBI" id="CHEBI:58800"/>
        <dbReference type="ChEBI" id="CHEBI:59888"/>
        <dbReference type="EC" id="3.5.1.94"/>
    </reaction>
</comment>
<dbReference type="GeneID" id="60255016"/>
<evidence type="ECO:0000256" key="2">
    <source>
        <dbReference type="ARBA" id="ARBA00052718"/>
    </source>
</evidence>
<dbReference type="PANTHER" id="PTHR43235">
    <property type="entry name" value="GLUTAMINE AMIDOTRANSFERASE PB2B2.05-RELATED"/>
    <property type="match status" value="1"/>
</dbReference>
<comment type="similarity">
    <text evidence="1">Belongs to the peptidase C26 family.</text>
</comment>
<keyword evidence="6" id="KW-0378">Hydrolase</keyword>
<dbReference type="PANTHER" id="PTHR43235:SF1">
    <property type="entry name" value="GLUTAMINE AMIDOTRANSFERASE PB2B2.05-RELATED"/>
    <property type="match status" value="1"/>
</dbReference>
<dbReference type="EC" id="3.5.1.94" evidence="5"/>
<dbReference type="InterPro" id="IPR044668">
    <property type="entry name" value="PuuD-like"/>
</dbReference>
<comment type="function">
    <text evidence="3">Involved in the breakdown of putrescine via hydrolysis of the gamma-glutamyl linkage of gamma-glutamyl-gamma-aminobutyrate.</text>
</comment>
<keyword evidence="7" id="KW-1185">Reference proteome</keyword>